<proteinExistence type="predicted"/>
<dbReference type="KEGG" id="xdi:EZH22_20230"/>
<dbReference type="RefSeq" id="WP_203192263.1">
    <property type="nucleotide sequence ID" value="NZ_CP063362.1"/>
</dbReference>
<gene>
    <name evidence="1" type="ORF">EZH22_20230</name>
</gene>
<dbReference type="AlphaFoldDB" id="A0A974SGM0"/>
<name>A0A974SGM0_9HYPH</name>
<keyword evidence="2" id="KW-1185">Reference proteome</keyword>
<evidence type="ECO:0000313" key="1">
    <source>
        <dbReference type="EMBL" id="QRG05396.1"/>
    </source>
</evidence>
<accession>A0A974SGM0</accession>
<evidence type="ECO:0000313" key="2">
    <source>
        <dbReference type="Proteomes" id="UP000596427"/>
    </source>
</evidence>
<reference evidence="1 2" key="1">
    <citation type="submission" date="2020-10" db="EMBL/GenBank/DDBJ databases">
        <title>Degradation of 1,4-Dioxane by Xanthobacter sp. YN2, via a Novel Group-2 Soluble Di-Iron Monooxygenase.</title>
        <authorList>
            <person name="Ma F."/>
            <person name="Wang Y."/>
            <person name="Yang J."/>
            <person name="Guo H."/>
            <person name="Su D."/>
            <person name="Yu L."/>
        </authorList>
    </citation>
    <scope>NUCLEOTIDE SEQUENCE [LARGE SCALE GENOMIC DNA]</scope>
    <source>
        <strain evidence="1 2">YN2</strain>
    </source>
</reference>
<dbReference type="EMBL" id="CP063362">
    <property type="protein sequence ID" value="QRG05396.1"/>
    <property type="molecule type" value="Genomic_DNA"/>
</dbReference>
<sequence length="359" mass="38089">MTAPFAPTLASDAGYVSPSHLRTPLRSFLVSHDKGIYWLRMPADTGKSEFIRGIVARRPGKDGRPESIDSAISSGMHAVAVALEPGDGAPQLVAALKSAFDAEFGPAGDAQPPQIRSGDAAGARADFAAWLGRLADLGRAGGGKRLLLCIDGLEVAAAPGEGGAACLLDLLPDPAQVPDGLVLLLTSRPGEDWPDGAFAPVAARFAGAPAVAVHDVGLADASYVESLQKLFRERLRPVLRARSVACLKDLLEAKAAFEKGGRDARLTNDPVLRDGLKDDWKKLTNKYPRYSGQLLPVAPLVPLLDQFDRLWTQVMDRGEQRFRYVRMLIDHIVDGTLAVEEVAALPAGTALATRLAPAA</sequence>
<organism evidence="1 2">
    <name type="scientific">Xanthobacter dioxanivorans</name>
    <dbReference type="NCBI Taxonomy" id="2528964"/>
    <lineage>
        <taxon>Bacteria</taxon>
        <taxon>Pseudomonadati</taxon>
        <taxon>Pseudomonadota</taxon>
        <taxon>Alphaproteobacteria</taxon>
        <taxon>Hyphomicrobiales</taxon>
        <taxon>Xanthobacteraceae</taxon>
        <taxon>Xanthobacter</taxon>
    </lineage>
</organism>
<dbReference type="Proteomes" id="UP000596427">
    <property type="component" value="Chromosome"/>
</dbReference>
<protein>
    <submittedName>
        <fullName evidence="1">Uncharacterized protein</fullName>
    </submittedName>
</protein>